<keyword evidence="3 8" id="KW-0694">RNA-binding</keyword>
<dbReference type="InterPro" id="IPR001351">
    <property type="entry name" value="Ribosomal_uS3_C"/>
</dbReference>
<dbReference type="GO" id="GO:0003729">
    <property type="term" value="F:mRNA binding"/>
    <property type="evidence" value="ECO:0007669"/>
    <property type="project" value="UniProtKB-UniRule"/>
</dbReference>
<comment type="function">
    <text evidence="6 8">Binds the lower part of the 30S subunit head. Binds mRNA in the 70S ribosome, positioning it for translation.</text>
</comment>
<dbReference type="EMBL" id="CP030032">
    <property type="protein sequence ID" value="AWV87988.1"/>
    <property type="molecule type" value="Genomic_DNA"/>
</dbReference>
<gene>
    <name evidence="8" type="primary">rpsC</name>
    <name evidence="10" type="ORF">DN745_01035</name>
</gene>
<dbReference type="InterPro" id="IPR057258">
    <property type="entry name" value="Ribosomal_uS3"/>
</dbReference>
<sequence length="213" mass="24053">MGQKVNPVGFRLGIIRPWASKWYAEKNYAEWLHEDIRIRTYLEDRFKHTGISKIDIERMATTVLVTIHTAKPGILIGKRGSGIDGLREEIDRLTASDVRVNIQEVRKAELDAKLVAEGIATQLERRVSFRRAMKKAVQTSMKFGAQGIRINCAGRLGGADMGRREWYLEGRVPLHTLRADIDYGVAEAATTYGIIGIKVWIFKGEVLDTDSRL</sequence>
<dbReference type="NCBIfam" id="TIGR01009">
    <property type="entry name" value="rpsC_bact"/>
    <property type="match status" value="1"/>
</dbReference>
<dbReference type="InterPro" id="IPR004044">
    <property type="entry name" value="KH_dom_type_2"/>
</dbReference>
<keyword evidence="11" id="KW-1185">Reference proteome</keyword>
<evidence type="ECO:0000256" key="4">
    <source>
        <dbReference type="ARBA" id="ARBA00022980"/>
    </source>
</evidence>
<dbReference type="Gene3D" id="3.30.300.20">
    <property type="match status" value="1"/>
</dbReference>
<reference evidence="10 11" key="1">
    <citation type="submission" date="2018-06" db="EMBL/GenBank/DDBJ databases">
        <title>Lujinxingia sediminis gen. nov. sp. nov., a new facultative anaerobic member of the class Deltaproteobacteria, and proposal of Lujinxingaceae fam. nov.</title>
        <authorList>
            <person name="Guo L.-Y."/>
            <person name="Li C.-M."/>
            <person name="Wang S."/>
            <person name="Du Z.-J."/>
        </authorList>
    </citation>
    <scope>NUCLEOTIDE SEQUENCE [LARGE SCALE GENOMIC DNA]</scope>
    <source>
        <strain evidence="10 11">FA350</strain>
    </source>
</reference>
<comment type="subunit">
    <text evidence="8">Part of the 30S ribosomal subunit. Forms a tight complex with proteins S10 and S14.</text>
</comment>
<dbReference type="CDD" id="cd02412">
    <property type="entry name" value="KH-II_30S_S3"/>
    <property type="match status" value="1"/>
</dbReference>
<evidence type="ECO:0000256" key="3">
    <source>
        <dbReference type="ARBA" id="ARBA00022884"/>
    </source>
</evidence>
<evidence type="ECO:0000256" key="2">
    <source>
        <dbReference type="ARBA" id="ARBA00022730"/>
    </source>
</evidence>
<evidence type="ECO:0000313" key="11">
    <source>
        <dbReference type="Proteomes" id="UP000249799"/>
    </source>
</evidence>
<dbReference type="HAMAP" id="MF_01309_B">
    <property type="entry name" value="Ribosomal_uS3_B"/>
    <property type="match status" value="1"/>
</dbReference>
<dbReference type="GO" id="GO:0003735">
    <property type="term" value="F:structural constituent of ribosome"/>
    <property type="evidence" value="ECO:0007669"/>
    <property type="project" value="InterPro"/>
</dbReference>
<evidence type="ECO:0000256" key="5">
    <source>
        <dbReference type="ARBA" id="ARBA00023274"/>
    </source>
</evidence>
<dbReference type="InterPro" id="IPR018280">
    <property type="entry name" value="Ribosomal_uS3_CS"/>
</dbReference>
<dbReference type="PROSITE" id="PS00548">
    <property type="entry name" value="RIBOSOMAL_S3"/>
    <property type="match status" value="1"/>
</dbReference>
<dbReference type="InterPro" id="IPR036419">
    <property type="entry name" value="Ribosomal_S3_C_sf"/>
</dbReference>
<dbReference type="InterPro" id="IPR015946">
    <property type="entry name" value="KH_dom-like_a/b"/>
</dbReference>
<name>A0A2Z4FGW5_9DELT</name>
<evidence type="ECO:0000256" key="1">
    <source>
        <dbReference type="ARBA" id="ARBA00010761"/>
    </source>
</evidence>
<evidence type="ECO:0000256" key="7">
    <source>
        <dbReference type="ARBA" id="ARBA00035257"/>
    </source>
</evidence>
<dbReference type="FunFam" id="3.30.300.20:FF:000001">
    <property type="entry name" value="30S ribosomal protein S3"/>
    <property type="match status" value="1"/>
</dbReference>
<dbReference type="AlphaFoldDB" id="A0A2Z4FGW5"/>
<dbReference type="Pfam" id="PF00189">
    <property type="entry name" value="Ribosomal_S3_C"/>
    <property type="match status" value="1"/>
</dbReference>
<dbReference type="InterPro" id="IPR009019">
    <property type="entry name" value="KH_sf_prok-type"/>
</dbReference>
<evidence type="ECO:0000256" key="9">
    <source>
        <dbReference type="RuleBase" id="RU003624"/>
    </source>
</evidence>
<proteinExistence type="inferred from homology"/>
<dbReference type="PANTHER" id="PTHR11760">
    <property type="entry name" value="30S/40S RIBOSOMAL PROTEIN S3"/>
    <property type="match status" value="1"/>
</dbReference>
<dbReference type="GO" id="GO:0022627">
    <property type="term" value="C:cytosolic small ribosomal subunit"/>
    <property type="evidence" value="ECO:0007669"/>
    <property type="project" value="TreeGrafter"/>
</dbReference>
<dbReference type="SUPFAM" id="SSF54814">
    <property type="entry name" value="Prokaryotic type KH domain (KH-domain type II)"/>
    <property type="match status" value="1"/>
</dbReference>
<dbReference type="PROSITE" id="PS50823">
    <property type="entry name" value="KH_TYPE_2"/>
    <property type="match status" value="1"/>
</dbReference>
<dbReference type="Proteomes" id="UP000249799">
    <property type="component" value="Chromosome"/>
</dbReference>
<dbReference type="Gene3D" id="3.30.1140.32">
    <property type="entry name" value="Ribosomal protein S3, C-terminal domain"/>
    <property type="match status" value="1"/>
</dbReference>
<accession>A0A2Z4FGW5</accession>
<keyword evidence="4 8" id="KW-0689">Ribosomal protein</keyword>
<dbReference type="GO" id="GO:0019843">
    <property type="term" value="F:rRNA binding"/>
    <property type="evidence" value="ECO:0007669"/>
    <property type="project" value="UniProtKB-UniRule"/>
</dbReference>
<protein>
    <recommendedName>
        <fullName evidence="7 8">Small ribosomal subunit protein uS3</fullName>
    </recommendedName>
</protein>
<keyword evidence="2 8" id="KW-0699">rRNA-binding</keyword>
<dbReference type="Pfam" id="PF07650">
    <property type="entry name" value="KH_2"/>
    <property type="match status" value="1"/>
</dbReference>
<dbReference type="PANTHER" id="PTHR11760:SF19">
    <property type="entry name" value="SMALL RIBOSOMAL SUBUNIT PROTEIN US3C"/>
    <property type="match status" value="1"/>
</dbReference>
<evidence type="ECO:0000256" key="6">
    <source>
        <dbReference type="ARBA" id="ARBA00024998"/>
    </source>
</evidence>
<dbReference type="RefSeq" id="WP_111331330.1">
    <property type="nucleotide sequence ID" value="NZ_CP030032.1"/>
</dbReference>
<dbReference type="GO" id="GO:0006412">
    <property type="term" value="P:translation"/>
    <property type="evidence" value="ECO:0007669"/>
    <property type="project" value="UniProtKB-UniRule"/>
</dbReference>
<comment type="similarity">
    <text evidence="1 8 9">Belongs to the universal ribosomal protein uS3 family.</text>
</comment>
<dbReference type="KEGG" id="bsed:DN745_01035"/>
<dbReference type="InterPro" id="IPR005704">
    <property type="entry name" value="Ribosomal_uS3_bac-typ"/>
</dbReference>
<evidence type="ECO:0000256" key="8">
    <source>
        <dbReference type="HAMAP-Rule" id="MF_01309"/>
    </source>
</evidence>
<dbReference type="SUPFAM" id="SSF54821">
    <property type="entry name" value="Ribosomal protein S3 C-terminal domain"/>
    <property type="match status" value="1"/>
</dbReference>
<dbReference type="FunFam" id="3.30.1140.32:FF:000002">
    <property type="entry name" value="30S ribosomal protein S3"/>
    <property type="match status" value="1"/>
</dbReference>
<evidence type="ECO:0000313" key="10">
    <source>
        <dbReference type="EMBL" id="AWV87988.1"/>
    </source>
</evidence>
<organism evidence="10 11">
    <name type="scientific">Bradymonas sediminis</name>
    <dbReference type="NCBI Taxonomy" id="1548548"/>
    <lineage>
        <taxon>Bacteria</taxon>
        <taxon>Deltaproteobacteria</taxon>
        <taxon>Bradymonadales</taxon>
        <taxon>Bradymonadaceae</taxon>
        <taxon>Bradymonas</taxon>
    </lineage>
</organism>
<dbReference type="SMART" id="SM00322">
    <property type="entry name" value="KH"/>
    <property type="match status" value="1"/>
</dbReference>
<keyword evidence="5 8" id="KW-0687">Ribonucleoprotein</keyword>
<dbReference type="OrthoDB" id="9806396at2"/>
<dbReference type="InterPro" id="IPR004087">
    <property type="entry name" value="KH_dom"/>
</dbReference>